<evidence type="ECO:0000259" key="2">
    <source>
        <dbReference type="PROSITE" id="PS50994"/>
    </source>
</evidence>
<dbReference type="PANTHER" id="PTHR37984:SF15">
    <property type="entry name" value="INTEGRASE CATALYTIC DOMAIN-CONTAINING PROTEIN"/>
    <property type="match status" value="1"/>
</dbReference>
<dbReference type="GO" id="GO:0003676">
    <property type="term" value="F:nucleic acid binding"/>
    <property type="evidence" value="ECO:0007669"/>
    <property type="project" value="InterPro"/>
</dbReference>
<dbReference type="InterPro" id="IPR001584">
    <property type="entry name" value="Integrase_cat-core"/>
</dbReference>
<organism evidence="3 4">
    <name type="scientific">Trichonephila clavipes</name>
    <name type="common">Golden silk orbweaver</name>
    <name type="synonym">Nephila clavipes</name>
    <dbReference type="NCBI Taxonomy" id="2585209"/>
    <lineage>
        <taxon>Eukaryota</taxon>
        <taxon>Metazoa</taxon>
        <taxon>Ecdysozoa</taxon>
        <taxon>Arthropoda</taxon>
        <taxon>Chelicerata</taxon>
        <taxon>Arachnida</taxon>
        <taxon>Araneae</taxon>
        <taxon>Araneomorphae</taxon>
        <taxon>Entelegynae</taxon>
        <taxon>Araneoidea</taxon>
        <taxon>Nephilidae</taxon>
        <taxon>Trichonephila</taxon>
    </lineage>
</organism>
<dbReference type="GO" id="GO:0015074">
    <property type="term" value="P:DNA integration"/>
    <property type="evidence" value="ECO:0007669"/>
    <property type="project" value="InterPro"/>
</dbReference>
<protein>
    <submittedName>
        <fullName evidence="3">Putative retrovirus-related pol polyprotein from transposon opus</fullName>
    </submittedName>
</protein>
<evidence type="ECO:0000313" key="4">
    <source>
        <dbReference type="Proteomes" id="UP000887159"/>
    </source>
</evidence>
<name>A0A8X6VHY3_TRICX</name>
<feature type="domain" description="Integrase catalytic" evidence="2">
    <location>
        <begin position="1"/>
        <end position="99"/>
    </location>
</feature>
<accession>A0A8X6VHY3</accession>
<dbReference type="Proteomes" id="UP000887159">
    <property type="component" value="Unassembled WGS sequence"/>
</dbReference>
<dbReference type="PANTHER" id="PTHR37984">
    <property type="entry name" value="PROTEIN CBG26694"/>
    <property type="match status" value="1"/>
</dbReference>
<comment type="caution">
    <text evidence="3">The sequence shown here is derived from an EMBL/GenBank/DDBJ whole genome shotgun (WGS) entry which is preliminary data.</text>
</comment>
<feature type="region of interest" description="Disordered" evidence="1">
    <location>
        <begin position="165"/>
        <end position="192"/>
    </location>
</feature>
<dbReference type="InterPro" id="IPR050951">
    <property type="entry name" value="Retrovirus_Pol_polyprotein"/>
</dbReference>
<evidence type="ECO:0000256" key="1">
    <source>
        <dbReference type="SAM" id="MobiDB-lite"/>
    </source>
</evidence>
<feature type="region of interest" description="Disordered" evidence="1">
    <location>
        <begin position="210"/>
        <end position="231"/>
    </location>
</feature>
<dbReference type="EMBL" id="BMAU01021261">
    <property type="protein sequence ID" value="GFY06680.1"/>
    <property type="molecule type" value="Genomic_DNA"/>
</dbReference>
<feature type="compositionally biased region" description="Basic and acidic residues" evidence="1">
    <location>
        <begin position="165"/>
        <end position="179"/>
    </location>
</feature>
<evidence type="ECO:0000313" key="3">
    <source>
        <dbReference type="EMBL" id="GFY06680.1"/>
    </source>
</evidence>
<dbReference type="Gene3D" id="3.30.420.10">
    <property type="entry name" value="Ribonuclease H-like superfamily/Ribonuclease H"/>
    <property type="match status" value="1"/>
</dbReference>
<dbReference type="InterPro" id="IPR012337">
    <property type="entry name" value="RNaseH-like_sf"/>
</dbReference>
<gene>
    <name evidence="3" type="ORF">TNCV_3525361</name>
</gene>
<dbReference type="InterPro" id="IPR036397">
    <property type="entry name" value="RNaseH_sf"/>
</dbReference>
<dbReference type="PROSITE" id="PS50994">
    <property type="entry name" value="INTEGRASE"/>
    <property type="match status" value="1"/>
</dbReference>
<proteinExistence type="predicted"/>
<dbReference type="SUPFAM" id="SSF53098">
    <property type="entry name" value="Ribonuclease H-like"/>
    <property type="match status" value="1"/>
</dbReference>
<sequence length="231" mass="26314">MPSFIHSDRGSSFMSHELKSFLTSQGIATSRTTPYNPAGNGQVERYNRIIWKTIQLALRSNSMKTEQWEGVIQTALHSIRSLLCTATNAPPHERMFSHPRRSHNGCSIPTWITKPCPVLMKNQMRANKYEPIVQEVELIEANPDYAHVKLGDGRETTVSIRHLAPRRETTRSKDNKGAEENVQDYPDLQPINSDSAITLEDSTEQNMNTVALRTTSRHRQPPAYLKDYIRD</sequence>
<reference evidence="3" key="1">
    <citation type="submission" date="2020-08" db="EMBL/GenBank/DDBJ databases">
        <title>Multicomponent nature underlies the extraordinary mechanical properties of spider dragline silk.</title>
        <authorList>
            <person name="Kono N."/>
            <person name="Nakamura H."/>
            <person name="Mori M."/>
            <person name="Yoshida Y."/>
            <person name="Ohtoshi R."/>
            <person name="Malay A.D."/>
            <person name="Moran D.A.P."/>
            <person name="Tomita M."/>
            <person name="Numata K."/>
            <person name="Arakawa K."/>
        </authorList>
    </citation>
    <scope>NUCLEOTIDE SEQUENCE</scope>
</reference>
<keyword evidence="4" id="KW-1185">Reference proteome</keyword>
<dbReference type="AlphaFoldDB" id="A0A8X6VHY3"/>